<organism evidence="1 2">
    <name type="scientific">Ureaplasma zalophigenitalium</name>
    <dbReference type="NCBI Taxonomy" id="907723"/>
    <lineage>
        <taxon>Bacteria</taxon>
        <taxon>Bacillati</taxon>
        <taxon>Mycoplasmatota</taxon>
        <taxon>Mycoplasmoidales</taxon>
        <taxon>Mycoplasmoidaceae</taxon>
        <taxon>Ureaplasma</taxon>
    </lineage>
</organism>
<proteinExistence type="predicted"/>
<accession>A0ABT3BQ47</accession>
<feature type="non-terminal residue" evidence="1">
    <location>
        <position position="1"/>
    </location>
</feature>
<reference evidence="1 2" key="1">
    <citation type="journal article" date="2020" name="Int. J. Syst. Evol. Microbiol.">
        <title>Ureaplasma miroungigenitalium sp. nov. isolated from northern elephant seals (Mirounga angustirostris) and Ureaplasma zalophigenitalium sp. nov. isolated from California sea lions (Zalophus californianus).</title>
        <authorList>
            <person name="Volokhov D.V."/>
            <person name="Gulland F.M."/>
            <person name="Gao Y."/>
            <person name="Chizhikov V.E."/>
        </authorList>
    </citation>
    <scope>NUCLEOTIDE SEQUENCE [LARGE SCALE GENOMIC DNA]</scope>
    <source>
        <strain evidence="1 2">CSL7644-GEN</strain>
    </source>
</reference>
<comment type="caution">
    <text evidence="1">The sequence shown here is derived from an EMBL/GenBank/DDBJ whole genome shotgun (WGS) entry which is preliminary data.</text>
</comment>
<keyword evidence="2" id="KW-1185">Reference proteome</keyword>
<dbReference type="EMBL" id="JAOXHJ010000014">
    <property type="protein sequence ID" value="MCV3754357.1"/>
    <property type="molecule type" value="Genomic_DNA"/>
</dbReference>
<name>A0ABT3BQ47_9BACT</name>
<dbReference type="Proteomes" id="UP001207252">
    <property type="component" value="Unassembled WGS sequence"/>
</dbReference>
<evidence type="ECO:0000313" key="1">
    <source>
        <dbReference type="EMBL" id="MCV3754357.1"/>
    </source>
</evidence>
<dbReference type="RefSeq" id="WP_263818161.1">
    <property type="nucleotide sequence ID" value="NZ_JAOXHJ010000014.1"/>
</dbReference>
<protein>
    <submittedName>
        <fullName evidence="1">Uncharacterized protein</fullName>
    </submittedName>
</protein>
<evidence type="ECO:0000313" key="2">
    <source>
        <dbReference type="Proteomes" id="UP001207252"/>
    </source>
</evidence>
<sequence>INFQYYEKDSLFEIKNSYPDFLIKYNDHEIFIEIKSSDDFDVLKSEGIIEAFEQYIAELNDYENRYQPLIKHLTLLVVYLDRTQNNRMYLQGDSNHLGIQKLLLKQKGYHTTMSDLFTAIRKDSNLG</sequence>
<gene>
    <name evidence="1" type="ORF">OF365_03135</name>
</gene>